<proteinExistence type="predicted"/>
<sequence length="92" mass="10593">MSRGEKRIDNFLINRRALRLAIRLVWTTLDDTFIPVETEPAQCIQQLFVGFFRVALGVGVLDAEDERSANVTRVRPVEQASPNQADVRRPRW</sequence>
<accession>A0A6J6BPT7</accession>
<gene>
    <name evidence="2" type="ORF">UFOPK1413_00740</name>
</gene>
<evidence type="ECO:0000256" key="1">
    <source>
        <dbReference type="SAM" id="MobiDB-lite"/>
    </source>
</evidence>
<organism evidence="2">
    <name type="scientific">freshwater metagenome</name>
    <dbReference type="NCBI Taxonomy" id="449393"/>
    <lineage>
        <taxon>unclassified sequences</taxon>
        <taxon>metagenomes</taxon>
        <taxon>ecological metagenomes</taxon>
    </lineage>
</organism>
<reference evidence="2" key="1">
    <citation type="submission" date="2020-05" db="EMBL/GenBank/DDBJ databases">
        <authorList>
            <person name="Chiriac C."/>
            <person name="Salcher M."/>
            <person name="Ghai R."/>
            <person name="Kavagutti S V."/>
        </authorList>
    </citation>
    <scope>NUCLEOTIDE SEQUENCE</scope>
</reference>
<dbReference type="AlphaFoldDB" id="A0A6J6BPT7"/>
<name>A0A6J6BPT7_9ZZZZ</name>
<evidence type="ECO:0000313" key="2">
    <source>
        <dbReference type="EMBL" id="CAB4541180.1"/>
    </source>
</evidence>
<feature type="region of interest" description="Disordered" evidence="1">
    <location>
        <begin position="72"/>
        <end position="92"/>
    </location>
</feature>
<dbReference type="EMBL" id="CAEZSG010000112">
    <property type="protein sequence ID" value="CAB4541180.1"/>
    <property type="molecule type" value="Genomic_DNA"/>
</dbReference>
<protein>
    <submittedName>
        <fullName evidence="2">Unannotated protein</fullName>
    </submittedName>
</protein>